<name>A0AAD5K6V6_9FUNG</name>
<evidence type="ECO:0000313" key="2">
    <source>
        <dbReference type="Proteomes" id="UP001209540"/>
    </source>
</evidence>
<protein>
    <submittedName>
        <fullName evidence="1">Uncharacterized protein</fullName>
    </submittedName>
</protein>
<gene>
    <name evidence="1" type="ORF">BDA99DRAFT_574666</name>
</gene>
<proteinExistence type="predicted"/>
<reference evidence="1" key="1">
    <citation type="journal article" date="2022" name="IScience">
        <title>Evolution of zygomycete secretomes and the origins of terrestrial fungal ecologies.</title>
        <authorList>
            <person name="Chang Y."/>
            <person name="Wang Y."/>
            <person name="Mondo S."/>
            <person name="Ahrendt S."/>
            <person name="Andreopoulos W."/>
            <person name="Barry K."/>
            <person name="Beard J."/>
            <person name="Benny G.L."/>
            <person name="Blankenship S."/>
            <person name="Bonito G."/>
            <person name="Cuomo C."/>
            <person name="Desiro A."/>
            <person name="Gervers K.A."/>
            <person name="Hundley H."/>
            <person name="Kuo A."/>
            <person name="LaButti K."/>
            <person name="Lang B.F."/>
            <person name="Lipzen A."/>
            <person name="O'Donnell K."/>
            <person name="Pangilinan J."/>
            <person name="Reynolds N."/>
            <person name="Sandor L."/>
            <person name="Smith M.E."/>
            <person name="Tsang A."/>
            <person name="Grigoriev I.V."/>
            <person name="Stajich J.E."/>
            <person name="Spatafora J.W."/>
        </authorList>
    </citation>
    <scope>NUCLEOTIDE SEQUENCE</scope>
    <source>
        <strain evidence="1">RSA 2281</strain>
    </source>
</reference>
<reference evidence="1" key="2">
    <citation type="submission" date="2023-02" db="EMBL/GenBank/DDBJ databases">
        <authorList>
            <consortium name="DOE Joint Genome Institute"/>
            <person name="Mondo S.J."/>
            <person name="Chang Y."/>
            <person name="Wang Y."/>
            <person name="Ahrendt S."/>
            <person name="Andreopoulos W."/>
            <person name="Barry K."/>
            <person name="Beard J."/>
            <person name="Benny G.L."/>
            <person name="Blankenship S."/>
            <person name="Bonito G."/>
            <person name="Cuomo C."/>
            <person name="Desiro A."/>
            <person name="Gervers K.A."/>
            <person name="Hundley H."/>
            <person name="Kuo A."/>
            <person name="LaButti K."/>
            <person name="Lang B.F."/>
            <person name="Lipzen A."/>
            <person name="O'Donnell K."/>
            <person name="Pangilinan J."/>
            <person name="Reynolds N."/>
            <person name="Sandor L."/>
            <person name="Smith M.W."/>
            <person name="Tsang A."/>
            <person name="Grigoriev I.V."/>
            <person name="Stajich J.E."/>
            <person name="Spatafora J.W."/>
        </authorList>
    </citation>
    <scope>NUCLEOTIDE SEQUENCE</scope>
    <source>
        <strain evidence="1">RSA 2281</strain>
    </source>
</reference>
<sequence length="151" mass="17702">MQIRVYIAWGIRRDLLLWFLRQLFSKRTYIRCPPLTIALVKKKNNDFIFVILNKRFKQARKNSLLERNLLNLIHSGNFNKIGPNRYFTGSVQSDPSSVEYIFIDGHESQMKAIERANKRKSVAADQNDQSASKCQTFNRKLFKPPDIIVLQ</sequence>
<dbReference type="AlphaFoldDB" id="A0AAD5K6V6"/>
<dbReference type="EMBL" id="JAIXMP010000026">
    <property type="protein sequence ID" value="KAI9253512.1"/>
    <property type="molecule type" value="Genomic_DNA"/>
</dbReference>
<dbReference type="Proteomes" id="UP001209540">
    <property type="component" value="Unassembled WGS sequence"/>
</dbReference>
<organism evidence="1 2">
    <name type="scientific">Phascolomyces articulosus</name>
    <dbReference type="NCBI Taxonomy" id="60185"/>
    <lineage>
        <taxon>Eukaryota</taxon>
        <taxon>Fungi</taxon>
        <taxon>Fungi incertae sedis</taxon>
        <taxon>Mucoromycota</taxon>
        <taxon>Mucoromycotina</taxon>
        <taxon>Mucoromycetes</taxon>
        <taxon>Mucorales</taxon>
        <taxon>Lichtheimiaceae</taxon>
        <taxon>Phascolomyces</taxon>
    </lineage>
</organism>
<evidence type="ECO:0000313" key="1">
    <source>
        <dbReference type="EMBL" id="KAI9253512.1"/>
    </source>
</evidence>
<keyword evidence="2" id="KW-1185">Reference proteome</keyword>
<accession>A0AAD5K6V6</accession>
<comment type="caution">
    <text evidence="1">The sequence shown here is derived from an EMBL/GenBank/DDBJ whole genome shotgun (WGS) entry which is preliminary data.</text>
</comment>